<dbReference type="PANTHER" id="PTHR10836:SF76">
    <property type="entry name" value="GLYCERALDEHYDE-3-PHOSPHATE DEHYDROGENASE-RELATED"/>
    <property type="match status" value="1"/>
</dbReference>
<evidence type="ECO:0000313" key="4">
    <source>
        <dbReference type="EMBL" id="SVB05596.1"/>
    </source>
</evidence>
<dbReference type="GO" id="GO:0004365">
    <property type="term" value="F:glyceraldehyde-3-phosphate dehydrogenase (NAD+) (phosphorylating) activity"/>
    <property type="evidence" value="ECO:0007669"/>
    <property type="project" value="TreeGrafter"/>
</dbReference>
<evidence type="ECO:0000256" key="2">
    <source>
        <dbReference type="ARBA" id="ARBA00023002"/>
    </source>
</evidence>
<comment type="similarity">
    <text evidence="1">Belongs to the glyceraldehyde-3-phosphate dehydrogenase family.</text>
</comment>
<accession>A0A382AVN5</accession>
<dbReference type="InterPro" id="IPR020828">
    <property type="entry name" value="GlycerAld_3-P_DH_NAD(P)-bd"/>
</dbReference>
<dbReference type="InterPro" id="IPR036291">
    <property type="entry name" value="NAD(P)-bd_dom_sf"/>
</dbReference>
<name>A0A382AVN5_9ZZZZ</name>
<dbReference type="Gene3D" id="3.30.360.10">
    <property type="entry name" value="Dihydrodipicolinate Reductase, domain 2"/>
    <property type="match status" value="1"/>
</dbReference>
<dbReference type="GO" id="GO:0051287">
    <property type="term" value="F:NAD binding"/>
    <property type="evidence" value="ECO:0007669"/>
    <property type="project" value="InterPro"/>
</dbReference>
<keyword evidence="2" id="KW-0560">Oxidoreductase</keyword>
<dbReference type="Pfam" id="PF00044">
    <property type="entry name" value="Gp_dh_N"/>
    <property type="match status" value="1"/>
</dbReference>
<dbReference type="PIRSF" id="PIRSF000149">
    <property type="entry name" value="GAP_DH"/>
    <property type="match status" value="1"/>
</dbReference>
<protein>
    <recommendedName>
        <fullName evidence="3">Glyceraldehyde 3-phosphate dehydrogenase NAD(P) binding domain-containing protein</fullName>
    </recommendedName>
</protein>
<dbReference type="InterPro" id="IPR020831">
    <property type="entry name" value="GlycerAld/Erythrose_P_DH"/>
</dbReference>
<feature type="domain" description="Glyceraldehyde 3-phosphate dehydrogenase NAD(P) binding" evidence="3">
    <location>
        <begin position="3"/>
        <end position="158"/>
    </location>
</feature>
<sequence>MTLEAGINGFGRFGLHLLKYWLDRSDQSHFNILYINDDCLDINKAYELIVNDKYVIFNKYKIQVSDDYLMILEPNGTKHKILFTNYKQKSIPWIGKPDIFFECSGKCTEANNCSAFLMKNTKTVLISATSWDAEKTLVYGYNHEEYNSELNVISYGSCTVNAYVPFADWIDKKYGIIDSDVNVIHNIQGYRLQDNNTLNRKFCTLEESAKLLMDSINDNNFLVNYTVVPYAGVSIIDFRFRTKELVDLDTFMKDLDEVMNHGELKYLYGLDDKDIGPEVHNCTNYSTVFIKEAIKSLNDNFYLQGYFDNENSVNRFYDLADFISSKS</sequence>
<reference evidence="4" key="1">
    <citation type="submission" date="2018-05" db="EMBL/GenBank/DDBJ databases">
        <authorList>
            <person name="Lanie J.A."/>
            <person name="Ng W.-L."/>
            <person name="Kazmierczak K.M."/>
            <person name="Andrzejewski T.M."/>
            <person name="Davidsen T.M."/>
            <person name="Wayne K.J."/>
            <person name="Tettelin H."/>
            <person name="Glass J.I."/>
            <person name="Rusch D."/>
            <person name="Podicherti R."/>
            <person name="Tsui H.-C.T."/>
            <person name="Winkler M.E."/>
        </authorList>
    </citation>
    <scope>NUCLEOTIDE SEQUENCE</scope>
</reference>
<dbReference type="SUPFAM" id="SSF51735">
    <property type="entry name" value="NAD(P)-binding Rossmann-fold domains"/>
    <property type="match status" value="1"/>
</dbReference>
<dbReference type="GO" id="GO:0005829">
    <property type="term" value="C:cytosol"/>
    <property type="evidence" value="ECO:0007669"/>
    <property type="project" value="TreeGrafter"/>
</dbReference>
<evidence type="ECO:0000259" key="3">
    <source>
        <dbReference type="SMART" id="SM00846"/>
    </source>
</evidence>
<dbReference type="GO" id="GO:0006096">
    <property type="term" value="P:glycolytic process"/>
    <property type="evidence" value="ECO:0007669"/>
    <property type="project" value="TreeGrafter"/>
</dbReference>
<dbReference type="Gene3D" id="3.40.50.720">
    <property type="entry name" value="NAD(P)-binding Rossmann-like Domain"/>
    <property type="match status" value="1"/>
</dbReference>
<proteinExistence type="inferred from homology"/>
<dbReference type="EMBL" id="UINC01027042">
    <property type="protein sequence ID" value="SVB05596.1"/>
    <property type="molecule type" value="Genomic_DNA"/>
</dbReference>
<dbReference type="AlphaFoldDB" id="A0A382AVN5"/>
<evidence type="ECO:0000256" key="1">
    <source>
        <dbReference type="ARBA" id="ARBA00007406"/>
    </source>
</evidence>
<dbReference type="SMART" id="SM00846">
    <property type="entry name" value="Gp_dh_N"/>
    <property type="match status" value="1"/>
</dbReference>
<organism evidence="4">
    <name type="scientific">marine metagenome</name>
    <dbReference type="NCBI Taxonomy" id="408172"/>
    <lineage>
        <taxon>unclassified sequences</taxon>
        <taxon>metagenomes</taxon>
        <taxon>ecological metagenomes</taxon>
    </lineage>
</organism>
<dbReference type="SUPFAM" id="SSF55347">
    <property type="entry name" value="Glyceraldehyde-3-phosphate dehydrogenase-like, C-terminal domain"/>
    <property type="match status" value="1"/>
</dbReference>
<gene>
    <name evidence="4" type="ORF">METZ01_LOCUS158450</name>
</gene>
<dbReference type="PANTHER" id="PTHR10836">
    <property type="entry name" value="GLYCERALDEHYDE 3-PHOSPHATE DEHYDROGENASE"/>
    <property type="match status" value="1"/>
</dbReference>